<accession>A0ACA9N530</accession>
<proteinExistence type="predicted"/>
<reference evidence="1" key="1">
    <citation type="submission" date="2021-06" db="EMBL/GenBank/DDBJ databases">
        <authorList>
            <person name="Kallberg Y."/>
            <person name="Tangrot J."/>
            <person name="Rosling A."/>
        </authorList>
    </citation>
    <scope>NUCLEOTIDE SEQUENCE</scope>
    <source>
        <strain evidence="1">AU212A</strain>
    </source>
</reference>
<feature type="non-terminal residue" evidence="1">
    <location>
        <position position="467"/>
    </location>
</feature>
<keyword evidence="2" id="KW-1185">Reference proteome</keyword>
<evidence type="ECO:0000313" key="2">
    <source>
        <dbReference type="Proteomes" id="UP000789860"/>
    </source>
</evidence>
<protein>
    <submittedName>
        <fullName evidence="1">2463_t:CDS:1</fullName>
    </submittedName>
</protein>
<comment type="caution">
    <text evidence="1">The sequence shown here is derived from an EMBL/GenBank/DDBJ whole genome shotgun (WGS) entry which is preliminary data.</text>
</comment>
<feature type="non-terminal residue" evidence="1">
    <location>
        <position position="1"/>
    </location>
</feature>
<gene>
    <name evidence="1" type="ORF">SCALOS_LOCUS8019</name>
</gene>
<name>A0ACA9N530_9GLOM</name>
<sequence>DPYKFKNPIDASKIFENKQIQEPYIIRSDKIIYTIDEKMFIEELVPDNWVEYLRKELKDTNSITTPSKKTIDIITKIIKNRLTNDYNTGGKEFQGKFLRWGLELDNKSVRLTVIDFDYYRNDWNSDNEKKQLDILPSFYPDGKNFILHCEVLENDDFITISRIGVIIWTYKLSNIKIHYYWNDWNHRLEKFDFEKTNFKDILGLFEDWILGRILPASSYETIYKNLDVKFGEKEGKELFKEFLEDSIAEEFNLIFYGKILMKTFIRLKDDKWIQTLGMSCIDKCVQDNNHLISKISLLSIIFENFKELSENNPAFIANALLVIEFVIPSNIVIPNSMSSHLSSYGRYYHLSKSKFLDVLISDLRVRWIGFQKNHHYFRDLIIKPVINFYAKFHNVGPSTILAIPLPNFVSYPKKYNFWKELLLPSPNPFTYSNKSKMINEEFYSHLNGEALLKFKWNSYGQKYYLTI</sequence>
<evidence type="ECO:0000313" key="1">
    <source>
        <dbReference type="EMBL" id="CAG8632488.1"/>
    </source>
</evidence>
<dbReference type="Proteomes" id="UP000789860">
    <property type="component" value="Unassembled WGS sequence"/>
</dbReference>
<dbReference type="EMBL" id="CAJVPM010019951">
    <property type="protein sequence ID" value="CAG8632488.1"/>
    <property type="molecule type" value="Genomic_DNA"/>
</dbReference>
<organism evidence="1 2">
    <name type="scientific">Scutellospora calospora</name>
    <dbReference type="NCBI Taxonomy" id="85575"/>
    <lineage>
        <taxon>Eukaryota</taxon>
        <taxon>Fungi</taxon>
        <taxon>Fungi incertae sedis</taxon>
        <taxon>Mucoromycota</taxon>
        <taxon>Glomeromycotina</taxon>
        <taxon>Glomeromycetes</taxon>
        <taxon>Diversisporales</taxon>
        <taxon>Gigasporaceae</taxon>
        <taxon>Scutellospora</taxon>
    </lineage>
</organism>